<evidence type="ECO:0000313" key="3">
    <source>
        <dbReference type="Proteomes" id="UP000182888"/>
    </source>
</evidence>
<dbReference type="Gene3D" id="3.40.50.300">
    <property type="entry name" value="P-loop containing nucleotide triphosphate hydrolases"/>
    <property type="match status" value="1"/>
</dbReference>
<dbReference type="Proteomes" id="UP000182888">
    <property type="component" value="Unassembled WGS sequence"/>
</dbReference>
<name>A0A0K2W2R2_MESPL</name>
<protein>
    <recommendedName>
        <fullName evidence="1">NrS-1 polymerase-like helicase domain-containing protein</fullName>
    </recommendedName>
</protein>
<dbReference type="InterPro" id="IPR027417">
    <property type="entry name" value="P-loop_NTPase"/>
</dbReference>
<organism evidence="2 3">
    <name type="scientific">Mesorhizobium plurifarium</name>
    <dbReference type="NCBI Taxonomy" id="69974"/>
    <lineage>
        <taxon>Bacteria</taxon>
        <taxon>Pseudomonadati</taxon>
        <taxon>Pseudomonadota</taxon>
        <taxon>Alphaproteobacteria</taxon>
        <taxon>Hyphomicrobiales</taxon>
        <taxon>Phyllobacteriaceae</taxon>
        <taxon>Mesorhizobium</taxon>
    </lineage>
</organism>
<dbReference type="AlphaFoldDB" id="A0A0K2W2R2"/>
<feature type="domain" description="NrS-1 polymerase-like helicase" evidence="1">
    <location>
        <begin position="627"/>
        <end position="734"/>
    </location>
</feature>
<sequence>MRQNTAPATESTPPANDNFLAAADALLRLVVDDAADPLTEELSDKPTEFINDAEVWGTLTDEIINLPTVLSTAGGREAREWKTHPEARFGDLVQTVFSKHVVGKKDGNSIVTGSLGQTSKRRTKNNVLANYLMGLDVDSGASLEETFNKVRRAGLTAIFYTTHSHNTTVIEVAYDKFHRWAIKAGLSTEPTDELVRRYLREESNYVADVCDSAEFIEKRHEDGMKLIVRTRPIDKFRIIFPLAKPFIYAQQVGAHKDVINLWESKVLGMGRSLGIEIDRVARDPSRLFYLPRHPKGSDNYRIMLACGHLLRIEDVPAANVRERVSNDPFDRAAHALGGTSGKSGNGGLEKWARERADGFDIASLFRDHCEDRIRETQTIDKLTTDCPYDEDHSNPGDPEDKGTFIQSAGMDAERFAFYCSHNGCAGRDRLDMLRKAIESDWFPIDALWDDTYFDDPAGGAENQSDSAAPDKPSTHFKKMEPAIVALNKEIAIVQRGGDAVIYQKNSNGEGWLKLRAAKDIYAPWTAGKDRDSVFAAWLKSSARDHRHAVVFEPYRYGEPDHTPSDHLNMYRGFAIEPIGGDWMDLQRHIFRIICNGDKRLYAYFIAWLADMVQNPGRKIGTALAILSVEGTGKSLFADFVRQIWGNRHSVKVSDPRQLTGNFNGHMSGKMLAVAEEAFFAGDPKIDSIIKDMITSDRMMMENKFMDAIEVSDYRRFILLSNAENVVRATGDARRYAVTVASAEMKGNEAYFQKLAGQLKGGKVSAAMLHDLLRLDIATVQRTYGIDLRNPPLTDALISQILINMKAEDRWLRAVLVDGTFSDAEGYSLLSEDTCKTWLNESIKVSKENLYASYRSMVKARDGKEVSPEAISMFFIGAFRKQKGSDSLITVDGDGKTGRYFVLPSLPLLREFYAEKSKVPLDHKSVVDVVDLIVPPKKADGPDYDAALRAYEDAADSFINGVFDR</sequence>
<dbReference type="InterPro" id="IPR045455">
    <property type="entry name" value="NrS-1_pol-like_helicase"/>
</dbReference>
<evidence type="ECO:0000313" key="2">
    <source>
        <dbReference type="EMBL" id="CDX60241.1"/>
    </source>
</evidence>
<proteinExistence type="predicted"/>
<reference evidence="3" key="1">
    <citation type="submission" date="2014-08" db="EMBL/GenBank/DDBJ databases">
        <authorList>
            <person name="Edwards T."/>
        </authorList>
    </citation>
    <scope>NUCLEOTIDE SEQUENCE [LARGE SCALE GENOMIC DNA]</scope>
</reference>
<dbReference type="EMBL" id="CCND01000023">
    <property type="protein sequence ID" value="CDX60241.1"/>
    <property type="molecule type" value="Genomic_DNA"/>
</dbReference>
<accession>A0A0K2W2R2</accession>
<gene>
    <name evidence="2" type="ORF">MPL1032_30125</name>
</gene>
<dbReference type="Pfam" id="PF19263">
    <property type="entry name" value="DUF5906"/>
    <property type="match status" value="1"/>
</dbReference>
<evidence type="ECO:0000259" key="1">
    <source>
        <dbReference type="Pfam" id="PF19263"/>
    </source>
</evidence>